<dbReference type="InterPro" id="IPR036278">
    <property type="entry name" value="Sialidase_sf"/>
</dbReference>
<evidence type="ECO:0000313" key="6">
    <source>
        <dbReference type="Proteomes" id="UP000422108"/>
    </source>
</evidence>
<dbReference type="GO" id="GO:0004308">
    <property type="term" value="F:exo-alpha-sialidase activity"/>
    <property type="evidence" value="ECO:0007669"/>
    <property type="project" value="UniProtKB-EC"/>
</dbReference>
<name>A0A5K8A714_9BACT</name>
<accession>A0A5K8A714</accession>
<dbReference type="Proteomes" id="UP000422108">
    <property type="component" value="Chromosome"/>
</dbReference>
<proteinExistence type="inferred from homology"/>
<dbReference type="Pfam" id="PF13088">
    <property type="entry name" value="BNR_2"/>
    <property type="match status" value="1"/>
</dbReference>
<dbReference type="RefSeq" id="WP_155309640.1">
    <property type="nucleotide sequence ID" value="NZ_AP021879.1"/>
</dbReference>
<organism evidence="5 6">
    <name type="scientific">Desulfosarcina ovata subsp. ovata</name>
    <dbReference type="NCBI Taxonomy" id="2752305"/>
    <lineage>
        <taxon>Bacteria</taxon>
        <taxon>Pseudomonadati</taxon>
        <taxon>Thermodesulfobacteriota</taxon>
        <taxon>Desulfobacteria</taxon>
        <taxon>Desulfobacterales</taxon>
        <taxon>Desulfosarcinaceae</taxon>
        <taxon>Desulfosarcina</taxon>
    </lineage>
</organism>
<dbReference type="Gene3D" id="2.120.10.10">
    <property type="match status" value="1"/>
</dbReference>
<evidence type="ECO:0000259" key="4">
    <source>
        <dbReference type="Pfam" id="PF13088"/>
    </source>
</evidence>
<dbReference type="EC" id="3.2.1.18" evidence="3"/>
<dbReference type="CDD" id="cd15482">
    <property type="entry name" value="Sialidase_non-viral"/>
    <property type="match status" value="1"/>
</dbReference>
<feature type="domain" description="Sialidase" evidence="4">
    <location>
        <begin position="96"/>
        <end position="317"/>
    </location>
</feature>
<gene>
    <name evidence="5" type="ORF">DSCOOX_14950</name>
</gene>
<evidence type="ECO:0000256" key="2">
    <source>
        <dbReference type="ARBA" id="ARBA00009348"/>
    </source>
</evidence>
<evidence type="ECO:0000256" key="3">
    <source>
        <dbReference type="ARBA" id="ARBA00012733"/>
    </source>
</evidence>
<keyword evidence="6" id="KW-1185">Reference proteome</keyword>
<dbReference type="InterPro" id="IPR011040">
    <property type="entry name" value="Sialidase"/>
</dbReference>
<comment type="similarity">
    <text evidence="2">Belongs to the glycosyl hydrolase 33 family.</text>
</comment>
<dbReference type="PANTHER" id="PTHR10628">
    <property type="entry name" value="SIALIDASE"/>
    <property type="match status" value="1"/>
</dbReference>
<dbReference type="GO" id="GO:0016020">
    <property type="term" value="C:membrane"/>
    <property type="evidence" value="ECO:0007669"/>
    <property type="project" value="TreeGrafter"/>
</dbReference>
<protein>
    <recommendedName>
        <fullName evidence="3">exo-alpha-sialidase</fullName>
        <ecNumber evidence="3">3.2.1.18</ecNumber>
    </recommendedName>
</protein>
<dbReference type="InterPro" id="IPR026856">
    <property type="entry name" value="Sialidase_fam"/>
</dbReference>
<dbReference type="EMBL" id="AP021879">
    <property type="protein sequence ID" value="BBO88315.1"/>
    <property type="molecule type" value="Genomic_DNA"/>
</dbReference>
<evidence type="ECO:0000313" key="5">
    <source>
        <dbReference type="EMBL" id="BBO88315.1"/>
    </source>
</evidence>
<dbReference type="PANTHER" id="PTHR10628:SF30">
    <property type="entry name" value="EXO-ALPHA-SIALIDASE"/>
    <property type="match status" value="1"/>
</dbReference>
<comment type="catalytic activity">
    <reaction evidence="1">
        <text>Hydrolysis of alpha-(2-&gt;3)-, alpha-(2-&gt;6)-, alpha-(2-&gt;8)- glycosidic linkages of terminal sialic acid residues in oligosaccharides, glycoproteins, glycolipids, colominic acid and synthetic substrates.</text>
        <dbReference type="EC" id="3.2.1.18"/>
    </reaction>
</comment>
<dbReference type="GO" id="GO:0006689">
    <property type="term" value="P:ganglioside catabolic process"/>
    <property type="evidence" value="ECO:0007669"/>
    <property type="project" value="TreeGrafter"/>
</dbReference>
<reference evidence="5 6" key="1">
    <citation type="submission" date="2019-11" db="EMBL/GenBank/DDBJ databases">
        <title>Comparative genomics of hydrocarbon-degrading Desulfosarcina strains.</title>
        <authorList>
            <person name="Watanabe M."/>
            <person name="Kojima H."/>
            <person name="Fukui M."/>
        </authorList>
    </citation>
    <scope>NUCLEOTIDE SEQUENCE [LARGE SCALE GENOMIC DNA]</scope>
    <source>
        <strain evidence="6">oXyS1</strain>
    </source>
</reference>
<evidence type="ECO:0000256" key="1">
    <source>
        <dbReference type="ARBA" id="ARBA00000427"/>
    </source>
</evidence>
<sequence length="355" mass="39222">MFHRQIIITQAHNAYYHIPSLAVAPDGSVLAFCEERWRSACDDTGECHIVMKKSVDGGVTWGELIYLKRKTDAKYHMGSAVTDPITNKVLLMCGGGWLESMDNGGTWQDWHPVIYDAEGASRGSTHGSAPGIIKQFGDNRGRILWPARTIVSHDGYNDRSIPDRQVKCFSTVLFSDDAGATIHCSKYFLQGTGEACLAERTNGDLYLNARAYFNDNRRRTAISCDGGTHFTESVPDSQLREIPQGCNASMIRYPAEFCGGRDILLFANPDSTGPYREHGVLHVSFDGGKTWPIQKAVTPWGDWFDYSSMAVANDGTILLMYKTTPNMKGLASSPDGCCSMALARFDLEWMELSSA</sequence>
<dbReference type="SUPFAM" id="SSF50939">
    <property type="entry name" value="Sialidases"/>
    <property type="match status" value="1"/>
</dbReference>
<dbReference type="AlphaFoldDB" id="A0A5K8A714"/>
<dbReference type="GO" id="GO:0009313">
    <property type="term" value="P:oligosaccharide catabolic process"/>
    <property type="evidence" value="ECO:0007669"/>
    <property type="project" value="TreeGrafter"/>
</dbReference>
<dbReference type="GO" id="GO:0005737">
    <property type="term" value="C:cytoplasm"/>
    <property type="evidence" value="ECO:0007669"/>
    <property type="project" value="TreeGrafter"/>
</dbReference>